<reference evidence="1 2" key="1">
    <citation type="submission" date="2023-03" db="EMBL/GenBank/DDBJ databases">
        <title>Thalassotalea loyana LMG 22536T draft genome sequence.</title>
        <authorList>
            <person name="Sawabe T."/>
        </authorList>
    </citation>
    <scope>NUCLEOTIDE SEQUENCE [LARGE SCALE GENOMIC DNA]</scope>
    <source>
        <strain evidence="1 2">LMG 22536</strain>
    </source>
</reference>
<accession>A0ABQ6HFR5</accession>
<dbReference type="Proteomes" id="UP001157134">
    <property type="component" value="Unassembled WGS sequence"/>
</dbReference>
<evidence type="ECO:0000313" key="1">
    <source>
        <dbReference type="EMBL" id="GLX86330.1"/>
    </source>
</evidence>
<name>A0ABQ6HFR5_9GAMM</name>
<gene>
    <name evidence="1" type="ORF">tloyanaT_25830</name>
</gene>
<proteinExistence type="predicted"/>
<organism evidence="1 2">
    <name type="scientific">Thalassotalea loyana</name>
    <dbReference type="NCBI Taxonomy" id="280483"/>
    <lineage>
        <taxon>Bacteria</taxon>
        <taxon>Pseudomonadati</taxon>
        <taxon>Pseudomonadota</taxon>
        <taxon>Gammaproteobacteria</taxon>
        <taxon>Alteromonadales</taxon>
        <taxon>Colwelliaceae</taxon>
        <taxon>Thalassotalea</taxon>
    </lineage>
</organism>
<protein>
    <submittedName>
        <fullName evidence="1">Uncharacterized protein</fullName>
    </submittedName>
</protein>
<dbReference type="RefSeq" id="WP_284299282.1">
    <property type="nucleotide sequence ID" value="NZ_BSSV01000006.1"/>
</dbReference>
<comment type="caution">
    <text evidence="1">The sequence shown here is derived from an EMBL/GenBank/DDBJ whole genome shotgun (WGS) entry which is preliminary data.</text>
</comment>
<keyword evidence="2" id="KW-1185">Reference proteome</keyword>
<evidence type="ECO:0000313" key="2">
    <source>
        <dbReference type="Proteomes" id="UP001157134"/>
    </source>
</evidence>
<sequence>MANYFDMSKVKTFDLADLSGRTLKVEKFLGNDCELTVAFDTKTHETFILSFKAVDAPNVVPQE</sequence>
<dbReference type="EMBL" id="BSSV01000006">
    <property type="protein sequence ID" value="GLX86330.1"/>
    <property type="molecule type" value="Genomic_DNA"/>
</dbReference>